<accession>A0A0F7TNM0</accession>
<dbReference type="STRING" id="104259.A0A0F7TNM0"/>
<dbReference type="Pfam" id="PF11051">
    <property type="entry name" value="Mannosyl_trans3"/>
    <property type="match status" value="2"/>
</dbReference>
<evidence type="ECO:0000313" key="9">
    <source>
        <dbReference type="Proteomes" id="UP000190744"/>
    </source>
</evidence>
<dbReference type="AlphaFoldDB" id="A0A0F7TNM0"/>
<evidence type="ECO:0000256" key="2">
    <source>
        <dbReference type="ARBA" id="ARBA00004922"/>
    </source>
</evidence>
<evidence type="ECO:0000256" key="4">
    <source>
        <dbReference type="ARBA" id="ARBA00022679"/>
    </source>
</evidence>
<reference evidence="8" key="2">
    <citation type="journal article" date="2015" name="Genome Announc.">
        <title>Draft genome sequence of the fungus Penicillium brasilianum MG11.</title>
        <authorList>
            <person name="Horn F."/>
            <person name="Linde J."/>
            <person name="Mattern D.J."/>
            <person name="Walther G."/>
            <person name="Guthke R."/>
            <person name="Brakhage A.A."/>
            <person name="Valiante V."/>
        </authorList>
    </citation>
    <scope>NUCLEOTIDE SEQUENCE [LARGE SCALE GENOMIC DNA]</scope>
    <source>
        <strain evidence="8">MG11</strain>
    </source>
</reference>
<evidence type="ECO:0000313" key="8">
    <source>
        <dbReference type="Proteomes" id="UP000042958"/>
    </source>
</evidence>
<comment type="subcellular location">
    <subcellularLocation>
        <location evidence="1">Golgi apparatus</location>
    </subcellularLocation>
</comment>
<comment type="pathway">
    <text evidence="2">Protein modification; protein glycosylation.</text>
</comment>
<dbReference type="PANTHER" id="PTHR31646:SF5">
    <property type="entry name" value="(MNN2), PUTATIVE (AFU_ORTHOLOGUE AFUA_6G04450)-RELATED"/>
    <property type="match status" value="1"/>
</dbReference>
<comment type="similarity">
    <text evidence="3">Belongs to the MNN1/MNT family.</text>
</comment>
<proteinExistence type="inferred from homology"/>
<reference evidence="9" key="4">
    <citation type="submission" date="2015-09" db="EMBL/GenBank/DDBJ databases">
        <authorList>
            <person name="Fill T.P."/>
            <person name="Baretta J.F."/>
            <person name="de Almeida L.G."/>
            <person name="Rocha M."/>
            <person name="de Souza D.H."/>
            <person name="Malavazi I."/>
            <person name="Cerdeira L.T."/>
            <person name="Hong H."/>
            <person name="Samborskyy M."/>
            <person name="de Vasconcelos A.T."/>
            <person name="Leadlay P."/>
            <person name="Rodrigues-Filho E."/>
        </authorList>
    </citation>
    <scope>NUCLEOTIDE SEQUENCE [LARGE SCALE GENOMIC DNA]</scope>
    <source>
        <strain evidence="9">LaBioMMi 136</strain>
    </source>
</reference>
<evidence type="ECO:0000256" key="3">
    <source>
        <dbReference type="ARBA" id="ARBA00009105"/>
    </source>
</evidence>
<evidence type="ECO:0000256" key="1">
    <source>
        <dbReference type="ARBA" id="ARBA00004555"/>
    </source>
</evidence>
<dbReference type="InterPro" id="IPR029044">
    <property type="entry name" value="Nucleotide-diphossugar_trans"/>
</dbReference>
<evidence type="ECO:0000256" key="5">
    <source>
        <dbReference type="ARBA" id="ARBA00023034"/>
    </source>
</evidence>
<evidence type="ECO:0000313" key="7">
    <source>
        <dbReference type="EMBL" id="OOQ84965.1"/>
    </source>
</evidence>
<organism evidence="6 8">
    <name type="scientific">Penicillium brasilianum</name>
    <dbReference type="NCBI Taxonomy" id="104259"/>
    <lineage>
        <taxon>Eukaryota</taxon>
        <taxon>Fungi</taxon>
        <taxon>Dikarya</taxon>
        <taxon>Ascomycota</taxon>
        <taxon>Pezizomycotina</taxon>
        <taxon>Eurotiomycetes</taxon>
        <taxon>Eurotiomycetidae</taxon>
        <taxon>Eurotiales</taxon>
        <taxon>Aspergillaceae</taxon>
        <taxon>Penicillium</taxon>
    </lineage>
</organism>
<evidence type="ECO:0000313" key="6">
    <source>
        <dbReference type="EMBL" id="CEJ56995.1"/>
    </source>
</evidence>
<dbReference type="InterPro" id="IPR022751">
    <property type="entry name" value="Alpha_mannosyltransferase"/>
</dbReference>
<protein>
    <submittedName>
        <fullName evidence="7">Alpha-1,2-mannosyltransferase</fullName>
    </submittedName>
</protein>
<keyword evidence="5" id="KW-0333">Golgi apparatus</keyword>
<dbReference type="EMBL" id="CDHK01000005">
    <property type="protein sequence ID" value="CEJ56995.1"/>
    <property type="molecule type" value="Genomic_DNA"/>
</dbReference>
<dbReference type="GO" id="GO:0005794">
    <property type="term" value="C:Golgi apparatus"/>
    <property type="evidence" value="ECO:0007669"/>
    <property type="project" value="UniProtKB-SubCell"/>
</dbReference>
<keyword evidence="4 7" id="KW-0808">Transferase</keyword>
<keyword evidence="8" id="KW-1185">Reference proteome</keyword>
<gene>
    <name evidence="7" type="ORF">PEBR_30792</name>
    <name evidence="6" type="ORF">PMG11_05705</name>
</gene>
<keyword evidence="7" id="KW-0328">Glycosyltransferase</keyword>
<dbReference type="SUPFAM" id="SSF53448">
    <property type="entry name" value="Nucleotide-diphospho-sugar transferases"/>
    <property type="match status" value="1"/>
</dbReference>
<dbReference type="EMBL" id="LJBN01000172">
    <property type="protein sequence ID" value="OOQ84965.1"/>
    <property type="molecule type" value="Genomic_DNA"/>
</dbReference>
<dbReference type="GO" id="GO:0000026">
    <property type="term" value="F:alpha-1,2-mannosyltransferase activity"/>
    <property type="evidence" value="ECO:0007669"/>
    <property type="project" value="TreeGrafter"/>
</dbReference>
<dbReference type="GO" id="GO:0046354">
    <property type="term" value="P:mannan biosynthetic process"/>
    <property type="evidence" value="ECO:0007669"/>
    <property type="project" value="TreeGrafter"/>
</dbReference>
<dbReference type="Proteomes" id="UP000190744">
    <property type="component" value="Unassembled WGS sequence"/>
</dbReference>
<sequence length="489" mass="55174">MSFTRVTRRGRLLLALSLAALSIWYLATRAGLHRRASPVKDVQVTYSHRINEHIDFWREFQPLLLAHEPQCKPPRRLGMAPASGFKPSDPITRPELLKMSPKEVLKMKNAHSDFVKAISTDAPHLSYESETKGLVTTAGGSYLPVLVVSLRMLRRTGSELPVEVFLATHDEYEENICDEVLPSLNAKCIVMTDIINAVPGSVKIEKYQLKPFAMLFSSFEEILFLDADAFPITKPESLFENEPFKSTKMVTWPDFWASSVSPFYYEISSQEVVSMSSRQSTESGELLISKKTHFKTLLLCTYYNFWGPTHYYRLLSQGAAGEGDKETFITAAAALGEPFYQVSEPICAMGHRTEGGLAGSAMVQFNPIEDYKLVQKGEWRVNGSKALAPHPFFIHANFPKFNPATVFSKEHAVKPAFNDDWSYTRAWTIPEDTINAFGRDVEKQFWADILWTGCELETRFESWKNSTGVCSGVKKYWEAQFGPEDPASV</sequence>
<dbReference type="OrthoDB" id="4484309at2759"/>
<reference evidence="6" key="1">
    <citation type="submission" date="2014-11" db="EMBL/GenBank/DDBJ databases">
        <authorList>
            <person name="Zhu J."/>
            <person name="Qi W."/>
            <person name="Song R."/>
        </authorList>
    </citation>
    <scope>NUCLEOTIDE SEQUENCE [LARGE SCALE GENOMIC DNA]</scope>
</reference>
<name>A0A0F7TNM0_PENBI</name>
<dbReference type="Gene3D" id="3.90.550.10">
    <property type="entry name" value="Spore Coat Polysaccharide Biosynthesis Protein SpsA, Chain A"/>
    <property type="match status" value="1"/>
</dbReference>
<reference evidence="7" key="3">
    <citation type="submission" date="2015-09" db="EMBL/GenBank/DDBJ databases">
        <authorList>
            <person name="Jackson K.R."/>
            <person name="Lunt B.L."/>
            <person name="Fisher J.N.B."/>
            <person name="Gardner A.V."/>
            <person name="Bailey M.E."/>
            <person name="Deus L.M."/>
            <person name="Earl A.S."/>
            <person name="Gibby P.D."/>
            <person name="Hartmann K.A."/>
            <person name="Liu J.E."/>
            <person name="Manci A.M."/>
            <person name="Nielsen D.A."/>
            <person name="Solomon M.B."/>
            <person name="Breakwell D.P."/>
            <person name="Burnett S.H."/>
            <person name="Grose J.H."/>
        </authorList>
    </citation>
    <scope>NUCLEOTIDE SEQUENCE [LARGE SCALE GENOMIC DNA]</scope>
    <source>
        <strain evidence="7">LaBioMMi 136</strain>
    </source>
</reference>
<dbReference type="Proteomes" id="UP000042958">
    <property type="component" value="Unassembled WGS sequence"/>
</dbReference>
<dbReference type="PANTHER" id="PTHR31646">
    <property type="entry name" value="ALPHA-1,2-MANNOSYLTRANSFERASE MNN2"/>
    <property type="match status" value="1"/>
</dbReference>